<dbReference type="PANTHER" id="PTHR31082:SF4">
    <property type="entry name" value="PHEROMONE-REGULATED MEMBRANE PROTEIN 10"/>
    <property type="match status" value="1"/>
</dbReference>
<feature type="transmembrane region" description="Helical" evidence="2">
    <location>
        <begin position="181"/>
        <end position="199"/>
    </location>
</feature>
<dbReference type="PANTHER" id="PTHR31082">
    <property type="entry name" value="PHEROMONE-REGULATED MEMBRANE PROTEIN 10"/>
    <property type="match status" value="1"/>
</dbReference>
<sequence>MNQGTVGPPDDIGQDDPHQTLVRFLTRLTWLQLTCSGEGAEDIEGSVVDAARQFGGDASVLVVPDGATLTVGSHAQRTTVGVRGFPEIFRMDQLAALKLLLRDVASGGTDVREADRGLLAIIRSPAPYPWWLKLLGIVLFSVGFAPLMQATWYEVGTTAVIACVPAALAVGATRLPRLEKVLPLAASAAVSLFTLEVFARTPADGGPVLLMLPALFYFIPGDYLSAASAELAGGYITTGAIRIVYATFLLVQLYLGVIVGLTVSGLPPKVLFDTTAPADLPTWVIWACWIPFTVGTVLAFAIPMRFLVRLLVLVYVTVGVQALITRLVGELGGTFAAAVVLGVVATLSARRADQPPRVLLLLPGFFALTAGSLGVRGLTALTGGYSTQGYQDLTEMVAVVTAVAIGIFLGTVLTQPTAQRREGTLDLPPG</sequence>
<keyword evidence="5" id="KW-1185">Reference proteome</keyword>
<feature type="transmembrane region" description="Helical" evidence="2">
    <location>
        <begin position="155"/>
        <end position="174"/>
    </location>
</feature>
<feature type="transmembrane region" description="Helical" evidence="2">
    <location>
        <begin position="283"/>
        <end position="301"/>
    </location>
</feature>
<reference evidence="4 5" key="1">
    <citation type="submission" date="2024-09" db="EMBL/GenBank/DDBJ databases">
        <authorList>
            <person name="Lee S.D."/>
        </authorList>
    </citation>
    <scope>NUCLEOTIDE SEQUENCE [LARGE SCALE GENOMIC DNA]</scope>
    <source>
        <strain evidence="4 5">N8-3</strain>
    </source>
</reference>
<protein>
    <submittedName>
        <fullName evidence="4">Threonine/serine exporter ThrE family protein</fullName>
    </submittedName>
</protein>
<evidence type="ECO:0000256" key="2">
    <source>
        <dbReference type="SAM" id="Phobius"/>
    </source>
</evidence>
<evidence type="ECO:0000313" key="5">
    <source>
        <dbReference type="Proteomes" id="UP001592531"/>
    </source>
</evidence>
<dbReference type="EMBL" id="JBHFAB010000002">
    <property type="protein sequence ID" value="MFC1415670.1"/>
    <property type="molecule type" value="Genomic_DNA"/>
</dbReference>
<evidence type="ECO:0000313" key="4">
    <source>
        <dbReference type="EMBL" id="MFC1415670.1"/>
    </source>
</evidence>
<evidence type="ECO:0000256" key="1">
    <source>
        <dbReference type="ARBA" id="ARBA00034125"/>
    </source>
</evidence>
<feature type="transmembrane region" description="Helical" evidence="2">
    <location>
        <begin position="396"/>
        <end position="414"/>
    </location>
</feature>
<dbReference type="RefSeq" id="WP_380531783.1">
    <property type="nucleotide sequence ID" value="NZ_JBHFAB010000002.1"/>
</dbReference>
<keyword evidence="2" id="KW-1133">Transmembrane helix</keyword>
<dbReference type="InterPro" id="IPR010619">
    <property type="entry name" value="ThrE-like_N"/>
</dbReference>
<feature type="transmembrane region" description="Helical" evidence="2">
    <location>
        <begin position="331"/>
        <end position="349"/>
    </location>
</feature>
<feature type="domain" description="Threonine/serine exporter-like N-terminal" evidence="3">
    <location>
        <begin position="34"/>
        <end position="263"/>
    </location>
</feature>
<keyword evidence="2" id="KW-0472">Membrane</keyword>
<proteinExistence type="inferred from homology"/>
<organism evidence="4 5">
    <name type="scientific">Streptacidiphilus cavernicola</name>
    <dbReference type="NCBI Taxonomy" id="3342716"/>
    <lineage>
        <taxon>Bacteria</taxon>
        <taxon>Bacillati</taxon>
        <taxon>Actinomycetota</taxon>
        <taxon>Actinomycetes</taxon>
        <taxon>Kitasatosporales</taxon>
        <taxon>Streptomycetaceae</taxon>
        <taxon>Streptacidiphilus</taxon>
    </lineage>
</organism>
<dbReference type="InterPro" id="IPR051361">
    <property type="entry name" value="ThrE/Ser_Exporter"/>
</dbReference>
<feature type="transmembrane region" description="Helical" evidence="2">
    <location>
        <begin position="358"/>
        <end position="376"/>
    </location>
</feature>
<dbReference type="Pfam" id="PF06738">
    <property type="entry name" value="ThrE"/>
    <property type="match status" value="1"/>
</dbReference>
<feature type="transmembrane region" description="Helical" evidence="2">
    <location>
        <begin position="306"/>
        <end position="325"/>
    </location>
</feature>
<feature type="transmembrane region" description="Helical" evidence="2">
    <location>
        <begin position="211"/>
        <end position="231"/>
    </location>
</feature>
<comment type="caution">
    <text evidence="4">The sequence shown here is derived from an EMBL/GenBank/DDBJ whole genome shotgun (WGS) entry which is preliminary data.</text>
</comment>
<feature type="transmembrane region" description="Helical" evidence="2">
    <location>
        <begin position="243"/>
        <end position="263"/>
    </location>
</feature>
<dbReference type="Proteomes" id="UP001592531">
    <property type="component" value="Unassembled WGS sequence"/>
</dbReference>
<evidence type="ECO:0000259" key="3">
    <source>
        <dbReference type="Pfam" id="PF06738"/>
    </source>
</evidence>
<name>A0ABV6VPJ5_9ACTN</name>
<gene>
    <name evidence="4" type="ORF">ACEZDE_03290</name>
</gene>
<accession>A0ABV6VPJ5</accession>
<comment type="similarity">
    <text evidence="1">Belongs to the ThrE exporter (TC 2.A.79) family.</text>
</comment>
<keyword evidence="2" id="KW-0812">Transmembrane</keyword>